<protein>
    <recommendedName>
        <fullName evidence="3">DUF2283 domain-containing protein</fullName>
    </recommendedName>
</protein>
<evidence type="ECO:0008006" key="3">
    <source>
        <dbReference type="Google" id="ProtNLM"/>
    </source>
</evidence>
<evidence type="ECO:0000313" key="2">
    <source>
        <dbReference type="Proteomes" id="UP000178820"/>
    </source>
</evidence>
<dbReference type="InterPro" id="IPR019270">
    <property type="entry name" value="DUF2283"/>
</dbReference>
<dbReference type="AlphaFoldDB" id="A0A1G2I3A5"/>
<dbReference type="Proteomes" id="UP000178820">
    <property type="component" value="Unassembled WGS sequence"/>
</dbReference>
<proteinExistence type="predicted"/>
<name>A0A1G2I3A5_9BACT</name>
<dbReference type="Pfam" id="PF10049">
    <property type="entry name" value="DUF2283"/>
    <property type="match status" value="1"/>
</dbReference>
<dbReference type="EMBL" id="MHOT01000013">
    <property type="protein sequence ID" value="OGZ69235.1"/>
    <property type="molecule type" value="Genomic_DNA"/>
</dbReference>
<dbReference type="STRING" id="1802207.A3D44_00925"/>
<accession>A0A1G2I3A5</accession>
<comment type="caution">
    <text evidence="1">The sequence shown here is derived from an EMBL/GenBank/DDBJ whole genome shotgun (WGS) entry which is preliminary data.</text>
</comment>
<sequence length="82" mass="9092">MKITYDSKYNIAYLSLKDKGQKNVTAIRLSDEVNIDIAPDGGIYGIELLNAKKQLKGDKNHLFLTVSDAISKKTVRVPLAAR</sequence>
<organism evidence="1 2">
    <name type="scientific">Candidatus Staskawiczbacteria bacterium RIFCSPHIGHO2_02_FULL_42_22</name>
    <dbReference type="NCBI Taxonomy" id="1802207"/>
    <lineage>
        <taxon>Bacteria</taxon>
        <taxon>Candidatus Staskawicziibacteriota</taxon>
    </lineage>
</organism>
<reference evidence="1 2" key="1">
    <citation type="journal article" date="2016" name="Nat. Commun.">
        <title>Thousands of microbial genomes shed light on interconnected biogeochemical processes in an aquifer system.</title>
        <authorList>
            <person name="Anantharaman K."/>
            <person name="Brown C.T."/>
            <person name="Hug L.A."/>
            <person name="Sharon I."/>
            <person name="Castelle C.J."/>
            <person name="Probst A.J."/>
            <person name="Thomas B.C."/>
            <person name="Singh A."/>
            <person name="Wilkins M.J."/>
            <person name="Karaoz U."/>
            <person name="Brodie E.L."/>
            <person name="Williams K.H."/>
            <person name="Hubbard S.S."/>
            <person name="Banfield J.F."/>
        </authorList>
    </citation>
    <scope>NUCLEOTIDE SEQUENCE [LARGE SCALE GENOMIC DNA]</scope>
</reference>
<evidence type="ECO:0000313" key="1">
    <source>
        <dbReference type="EMBL" id="OGZ69235.1"/>
    </source>
</evidence>
<gene>
    <name evidence="1" type="ORF">A3D44_00925</name>
</gene>